<feature type="domain" description="BRICHOS" evidence="15">
    <location>
        <begin position="124"/>
        <end position="218"/>
    </location>
</feature>
<dbReference type="SMART" id="SM01039">
    <property type="entry name" value="BRICHOS"/>
    <property type="match status" value="1"/>
</dbReference>
<evidence type="ECO:0000256" key="7">
    <source>
        <dbReference type="ARBA" id="ARBA00022753"/>
    </source>
</evidence>
<dbReference type="GO" id="GO:0010008">
    <property type="term" value="C:endosome membrane"/>
    <property type="evidence" value="ECO:0007669"/>
    <property type="project" value="UniProtKB-SubCell"/>
</dbReference>
<evidence type="ECO:0000259" key="15">
    <source>
        <dbReference type="PROSITE" id="PS50869"/>
    </source>
</evidence>
<dbReference type="OrthoDB" id="9982095at2759"/>
<keyword evidence="10" id="KW-0333">Golgi apparatus</keyword>
<gene>
    <name evidence="16" type="ORF">NHX12_014665</name>
</gene>
<evidence type="ECO:0000256" key="3">
    <source>
        <dbReference type="ARBA" id="ARBA00004639"/>
    </source>
</evidence>
<dbReference type="InterPro" id="IPR040145">
    <property type="entry name" value="ITM2"/>
</dbReference>
<comment type="subcellular location">
    <subcellularLocation>
        <location evidence="2">Cell membrane</location>
        <topology evidence="2">Single-pass type II membrane protein</topology>
    </subcellularLocation>
    <subcellularLocation>
        <location evidence="3">Endosome membrane</location>
        <topology evidence="3">Single-pass type II membrane protein</topology>
    </subcellularLocation>
    <subcellularLocation>
        <location evidence="1">Golgi apparatus membrane</location>
        <topology evidence="1">Single-pass type II membrane protein</topology>
    </subcellularLocation>
    <subcellularLocation>
        <location evidence="14">Membrane</location>
        <topology evidence="14">Single-pass type II membrane protein</topology>
    </subcellularLocation>
</comment>
<comment type="caution">
    <text evidence="16">The sequence shown here is derived from an EMBL/GenBank/DDBJ whole genome shotgun (WGS) entry which is preliminary data.</text>
</comment>
<proteinExistence type="inferred from homology"/>
<dbReference type="GO" id="GO:0042985">
    <property type="term" value="P:negative regulation of amyloid precursor protein biosynthetic process"/>
    <property type="evidence" value="ECO:0007669"/>
    <property type="project" value="TreeGrafter"/>
</dbReference>
<keyword evidence="7" id="KW-0967">Endosome</keyword>
<dbReference type="GO" id="GO:0070062">
    <property type="term" value="C:extracellular exosome"/>
    <property type="evidence" value="ECO:0007669"/>
    <property type="project" value="TreeGrafter"/>
</dbReference>
<evidence type="ECO:0000256" key="14">
    <source>
        <dbReference type="RuleBase" id="RU367061"/>
    </source>
</evidence>
<protein>
    <recommendedName>
        <fullName evidence="14">Integral membrane protein 2</fullName>
    </recommendedName>
</protein>
<organism evidence="16 17">
    <name type="scientific">Muraenolepis orangiensis</name>
    <name type="common">Patagonian moray cod</name>
    <dbReference type="NCBI Taxonomy" id="630683"/>
    <lineage>
        <taxon>Eukaryota</taxon>
        <taxon>Metazoa</taxon>
        <taxon>Chordata</taxon>
        <taxon>Craniata</taxon>
        <taxon>Vertebrata</taxon>
        <taxon>Euteleostomi</taxon>
        <taxon>Actinopterygii</taxon>
        <taxon>Neopterygii</taxon>
        <taxon>Teleostei</taxon>
        <taxon>Neoteleostei</taxon>
        <taxon>Acanthomorphata</taxon>
        <taxon>Zeiogadaria</taxon>
        <taxon>Gadariae</taxon>
        <taxon>Gadiformes</taxon>
        <taxon>Muraenolepidoidei</taxon>
        <taxon>Muraenolepididae</taxon>
        <taxon>Muraenolepis</taxon>
    </lineage>
</organism>
<evidence type="ECO:0000256" key="10">
    <source>
        <dbReference type="ARBA" id="ARBA00023034"/>
    </source>
</evidence>
<evidence type="ECO:0000313" key="16">
    <source>
        <dbReference type="EMBL" id="KAJ3584169.1"/>
    </source>
</evidence>
<evidence type="ECO:0000256" key="2">
    <source>
        <dbReference type="ARBA" id="ARBA00004401"/>
    </source>
</evidence>
<dbReference type="PROSITE" id="PS50869">
    <property type="entry name" value="BRICHOS"/>
    <property type="match status" value="1"/>
</dbReference>
<keyword evidence="9 14" id="KW-1133">Transmembrane helix</keyword>
<evidence type="ECO:0000256" key="5">
    <source>
        <dbReference type="ARBA" id="ARBA00022475"/>
    </source>
</evidence>
<evidence type="ECO:0000256" key="6">
    <source>
        <dbReference type="ARBA" id="ARBA00022692"/>
    </source>
</evidence>
<dbReference type="InterPro" id="IPR007084">
    <property type="entry name" value="BRICHOS_dom"/>
</dbReference>
<keyword evidence="12" id="KW-1015">Disulfide bond</keyword>
<dbReference type="Pfam" id="PF04089">
    <property type="entry name" value="BRICHOS"/>
    <property type="match status" value="1"/>
</dbReference>
<name>A0A9Q0I365_9TELE</name>
<evidence type="ECO:0000256" key="1">
    <source>
        <dbReference type="ARBA" id="ARBA00004323"/>
    </source>
</evidence>
<dbReference type="GO" id="GO:0005886">
    <property type="term" value="C:plasma membrane"/>
    <property type="evidence" value="ECO:0007669"/>
    <property type="project" value="UniProtKB-SubCell"/>
</dbReference>
<keyword evidence="13" id="KW-0325">Glycoprotein</keyword>
<evidence type="ECO:0000256" key="9">
    <source>
        <dbReference type="ARBA" id="ARBA00022989"/>
    </source>
</evidence>
<dbReference type="PANTHER" id="PTHR10962">
    <property type="entry name" value="INTEGRAL TRANSMEMBRANE PROTEIN 2"/>
    <property type="match status" value="1"/>
</dbReference>
<dbReference type="GO" id="GO:0000139">
    <property type="term" value="C:Golgi membrane"/>
    <property type="evidence" value="ECO:0007669"/>
    <property type="project" value="UniProtKB-SubCell"/>
</dbReference>
<dbReference type="AlphaFoldDB" id="A0A9Q0I365"/>
<evidence type="ECO:0000256" key="13">
    <source>
        <dbReference type="ARBA" id="ARBA00023180"/>
    </source>
</evidence>
<keyword evidence="11 14" id="KW-0472">Membrane</keyword>
<keyword evidence="8 14" id="KW-0735">Signal-anchor</keyword>
<reference evidence="16" key="1">
    <citation type="submission" date="2022-07" db="EMBL/GenBank/DDBJ databases">
        <title>Chromosome-level genome of Muraenolepis orangiensis.</title>
        <authorList>
            <person name="Kim J."/>
        </authorList>
    </citation>
    <scope>NUCLEOTIDE SEQUENCE</scope>
    <source>
        <strain evidence="16">KU_S4_2022</strain>
        <tissue evidence="16">Muscle</tissue>
    </source>
</reference>
<dbReference type="GO" id="GO:0001540">
    <property type="term" value="F:amyloid-beta binding"/>
    <property type="evidence" value="ECO:0007669"/>
    <property type="project" value="TreeGrafter"/>
</dbReference>
<keyword evidence="5 14" id="KW-1003">Cell membrane</keyword>
<feature type="transmembrane region" description="Helical" evidence="14">
    <location>
        <begin position="44"/>
        <end position="68"/>
    </location>
</feature>
<keyword evidence="17" id="KW-1185">Reference proteome</keyword>
<evidence type="ECO:0000313" key="17">
    <source>
        <dbReference type="Proteomes" id="UP001148018"/>
    </source>
</evidence>
<dbReference type="Proteomes" id="UP001148018">
    <property type="component" value="Unassembled WGS sequence"/>
</dbReference>
<evidence type="ECO:0000256" key="4">
    <source>
        <dbReference type="ARBA" id="ARBA00006794"/>
    </source>
</evidence>
<evidence type="ECO:0000256" key="12">
    <source>
        <dbReference type="ARBA" id="ARBA00023157"/>
    </source>
</evidence>
<sequence>MVKVTFGQRLAQKDPKKVITEEALLPVDTDVEDGELVYGSQSRLWCWCMCLGLGLMLAGVVVGGAYLYRSYREGQVYFCGVSYREEDYMGSAVEDSGTAPQLYLQESVRLLEDEQLEVIEVPRFAEGNPASIVHDFKKMLTTYLDLNVSRCFVIPLNASVVMPPRDFRELLVNIKAGTYLPQSYLVREQLVVTERLDHLENLGQYIHSMCRGLPTYRLQHRSTVSGITKREALDCHKIRHFENTFVVETQICQL</sequence>
<accession>A0A9Q0I365</accession>
<dbReference type="EMBL" id="JANIIK010000119">
    <property type="protein sequence ID" value="KAJ3584169.1"/>
    <property type="molecule type" value="Genomic_DNA"/>
</dbReference>
<comment type="similarity">
    <text evidence="4 14">Belongs to the ITM2 family.</text>
</comment>
<evidence type="ECO:0000256" key="11">
    <source>
        <dbReference type="ARBA" id="ARBA00023136"/>
    </source>
</evidence>
<evidence type="ECO:0000256" key="8">
    <source>
        <dbReference type="ARBA" id="ARBA00022968"/>
    </source>
</evidence>
<keyword evidence="6 14" id="KW-0812">Transmembrane</keyword>
<dbReference type="PANTHER" id="PTHR10962:SF4">
    <property type="entry name" value="INTEGRAL MEMBRANE PROTEIN 2B"/>
    <property type="match status" value="1"/>
</dbReference>